<organism evidence="1">
    <name type="scientific">marine metagenome</name>
    <dbReference type="NCBI Taxonomy" id="408172"/>
    <lineage>
        <taxon>unclassified sequences</taxon>
        <taxon>metagenomes</taxon>
        <taxon>ecological metagenomes</taxon>
    </lineage>
</organism>
<evidence type="ECO:0000313" key="1">
    <source>
        <dbReference type="EMBL" id="SVC65425.1"/>
    </source>
</evidence>
<dbReference type="PANTHER" id="PTHR39198">
    <property type="entry name" value="HYPOTHETICAL MEMBRANE PROTEIN, CONSERVED"/>
    <property type="match status" value="1"/>
</dbReference>
<sequence>MEQGETKTINLTINIDDDAIVGDNDIIVRGASEDNPSVNDTGTVKVSVNKQFKVDVIVSSQSGDPGSIITYDVRFQNEGTGTDTFSVTIDDYPEGWAVDPVSFQVENVEAGGEEIVKLNVSIRSGENNKAFTINLTASSDEAKSETPAKYVNTTVSIITIVNQEYWIEFDLDDPGDINVDATVGIPTSVSFDVVNKGTGDDVVSLTATSPEGWTSVSFSSNYVSITEGGQEAVSLFITVPEDTADQVYDIIVTGVSDCDTCDAEGAKSNYELTFKIDVTLARGV</sequence>
<dbReference type="EMBL" id="UINC01103214">
    <property type="protein sequence ID" value="SVC65425.1"/>
    <property type="molecule type" value="Genomic_DNA"/>
</dbReference>
<name>A0A382NYI8_9ZZZZ</name>
<proteinExistence type="predicted"/>
<protein>
    <recommendedName>
        <fullName evidence="2">Alpha-galactosidase NEW3 domain-containing protein</fullName>
    </recommendedName>
</protein>
<accession>A0A382NYI8</accession>
<gene>
    <name evidence="1" type="ORF">METZ01_LOCUS318279</name>
</gene>
<evidence type="ECO:0008006" key="2">
    <source>
        <dbReference type="Google" id="ProtNLM"/>
    </source>
</evidence>
<reference evidence="1" key="1">
    <citation type="submission" date="2018-05" db="EMBL/GenBank/DDBJ databases">
        <authorList>
            <person name="Lanie J.A."/>
            <person name="Ng W.-L."/>
            <person name="Kazmierczak K.M."/>
            <person name="Andrzejewski T.M."/>
            <person name="Davidsen T.M."/>
            <person name="Wayne K.J."/>
            <person name="Tettelin H."/>
            <person name="Glass J.I."/>
            <person name="Rusch D."/>
            <person name="Podicherti R."/>
            <person name="Tsui H.-C.T."/>
            <person name="Winkler M.E."/>
        </authorList>
    </citation>
    <scope>NUCLEOTIDE SEQUENCE</scope>
</reference>
<dbReference type="AlphaFoldDB" id="A0A382NYI8"/>
<dbReference type="PANTHER" id="PTHR39198:SF1">
    <property type="entry name" value="ALPHA-GALACTOSIDASE NEW3 DOMAIN-CONTAINING PROTEIN"/>
    <property type="match status" value="1"/>
</dbReference>
<feature type="non-terminal residue" evidence="1">
    <location>
        <position position="284"/>
    </location>
</feature>